<dbReference type="GO" id="GO:0019305">
    <property type="term" value="P:dTDP-rhamnose biosynthetic process"/>
    <property type="evidence" value="ECO:0007669"/>
    <property type="project" value="TreeGrafter"/>
</dbReference>
<feature type="domain" description="RmlD-like substrate binding" evidence="1">
    <location>
        <begin position="1"/>
        <end position="153"/>
    </location>
</feature>
<evidence type="ECO:0000313" key="2">
    <source>
        <dbReference type="EMBL" id="VAX08693.1"/>
    </source>
</evidence>
<dbReference type="AlphaFoldDB" id="A0A3B1B9R6"/>
<dbReference type="EC" id="1.1.1.133" evidence="2"/>
<dbReference type="InterPro" id="IPR005913">
    <property type="entry name" value="dTDP_dehydrorham_reduct"/>
</dbReference>
<keyword evidence="2" id="KW-0560">Oxidoreductase</keyword>
<dbReference type="Pfam" id="PF04321">
    <property type="entry name" value="RmlD_sub_bind"/>
    <property type="match status" value="1"/>
</dbReference>
<dbReference type="GO" id="GO:0005829">
    <property type="term" value="C:cytosol"/>
    <property type="evidence" value="ECO:0007669"/>
    <property type="project" value="TreeGrafter"/>
</dbReference>
<accession>A0A3B1B9R6</accession>
<dbReference type="GO" id="GO:0008831">
    <property type="term" value="F:dTDP-4-dehydrorhamnose reductase activity"/>
    <property type="evidence" value="ECO:0007669"/>
    <property type="project" value="UniProtKB-EC"/>
</dbReference>
<sequence length="291" mass="32739">MRILILGGDGMLGHQLLSSWQGRHTVAVTLRQSLSHYVRYNLFNQENSIADVDVREFSKLAQVVEDFRPDAVINSVGIIKQRDDTNDAVQSIEINALLPHKLAVLCEKIEVRLVHLSTDCVFSGSKGLYREDDLPDARDLYGRSKLLGEVATDGAITLRSSIIGLELSRNKSLVEWFLAQQGIIWGFRRAIYSGVTTLEMARIIEHLLTQHPNLSGVWQVASQPINKYELLSGLLKRLPELDIEIEADDSFACDRSLDGSHFQQETGYEISGWPLMLDELAQQIQERTHCA</sequence>
<protein>
    <submittedName>
        <fullName evidence="2">Probable dTDP-4-dehydrorhamnose reductase</fullName>
        <ecNumber evidence="2">1.1.1.133</ecNumber>
    </submittedName>
</protein>
<dbReference type="SUPFAM" id="SSF51735">
    <property type="entry name" value="NAD(P)-binding Rossmann-fold domains"/>
    <property type="match status" value="1"/>
</dbReference>
<proteinExistence type="predicted"/>
<dbReference type="InterPro" id="IPR029903">
    <property type="entry name" value="RmlD-like-bd"/>
</dbReference>
<dbReference type="CDD" id="cd05254">
    <property type="entry name" value="dTDP_HR_like_SDR_e"/>
    <property type="match status" value="1"/>
</dbReference>
<reference evidence="2" key="1">
    <citation type="submission" date="2018-06" db="EMBL/GenBank/DDBJ databases">
        <authorList>
            <person name="Zhirakovskaya E."/>
        </authorList>
    </citation>
    <scope>NUCLEOTIDE SEQUENCE</scope>
</reference>
<dbReference type="PANTHER" id="PTHR10491">
    <property type="entry name" value="DTDP-4-DEHYDRORHAMNOSE REDUCTASE"/>
    <property type="match status" value="1"/>
</dbReference>
<name>A0A3B1B9R6_9ZZZZ</name>
<organism evidence="2">
    <name type="scientific">hydrothermal vent metagenome</name>
    <dbReference type="NCBI Taxonomy" id="652676"/>
    <lineage>
        <taxon>unclassified sequences</taxon>
        <taxon>metagenomes</taxon>
        <taxon>ecological metagenomes</taxon>
    </lineage>
</organism>
<evidence type="ECO:0000259" key="1">
    <source>
        <dbReference type="Pfam" id="PF04321"/>
    </source>
</evidence>
<dbReference type="Gene3D" id="3.40.50.720">
    <property type="entry name" value="NAD(P)-binding Rossmann-like Domain"/>
    <property type="match status" value="1"/>
</dbReference>
<dbReference type="InterPro" id="IPR036291">
    <property type="entry name" value="NAD(P)-bd_dom_sf"/>
</dbReference>
<gene>
    <name evidence="2" type="ORF">MNBD_GAMMA26-2091</name>
</gene>
<dbReference type="EMBL" id="UOFX01000040">
    <property type="protein sequence ID" value="VAX08693.1"/>
    <property type="molecule type" value="Genomic_DNA"/>
</dbReference>
<dbReference type="PANTHER" id="PTHR10491:SF4">
    <property type="entry name" value="METHIONINE ADENOSYLTRANSFERASE 2 SUBUNIT BETA"/>
    <property type="match status" value="1"/>
</dbReference>